<evidence type="ECO:0000256" key="6">
    <source>
        <dbReference type="ARBA" id="ARBA00022679"/>
    </source>
</evidence>
<dbReference type="SMART" id="SM00580">
    <property type="entry name" value="PUG"/>
    <property type="match status" value="1"/>
</dbReference>
<dbReference type="SUPFAM" id="SSF50998">
    <property type="entry name" value="Quinoprotein alcohol dehydrogenase-like"/>
    <property type="match status" value="1"/>
</dbReference>
<keyword evidence="17" id="KW-0460">Magnesium</keyword>
<dbReference type="InterPro" id="IPR018391">
    <property type="entry name" value="PQQ_b-propeller_rpt"/>
</dbReference>
<evidence type="ECO:0000259" key="33">
    <source>
        <dbReference type="PROSITE" id="PS50011"/>
    </source>
</evidence>
<dbReference type="InterPro" id="IPR015943">
    <property type="entry name" value="WD40/YVTN_repeat-like_dom_sf"/>
</dbReference>
<evidence type="ECO:0000256" key="30">
    <source>
        <dbReference type="ARBA" id="ARBA00078578"/>
    </source>
</evidence>
<evidence type="ECO:0000256" key="12">
    <source>
        <dbReference type="ARBA" id="ARBA00022765"/>
    </source>
</evidence>
<dbReference type="FunFam" id="2.130.10.10:FF:000225">
    <property type="entry name" value="Endoplasmic reticulum to nucleus-signaling 1"/>
    <property type="match status" value="1"/>
</dbReference>
<dbReference type="GeneID" id="129338684"/>
<evidence type="ECO:0000256" key="11">
    <source>
        <dbReference type="ARBA" id="ARBA00022741"/>
    </source>
</evidence>
<reference evidence="36" key="1">
    <citation type="submission" date="2025-08" db="UniProtKB">
        <authorList>
            <consortium name="RefSeq"/>
        </authorList>
    </citation>
    <scope>IDENTIFICATION</scope>
    <source>
        <tissue evidence="36">Blood</tissue>
    </source>
</reference>
<protein>
    <recommendedName>
        <fullName evidence="28">Serine/threonine-protein kinase/endoribonuclease IRE1</fullName>
        <ecNumber evidence="3">2.7.11.1</ecNumber>
    </recommendedName>
    <alternativeName>
        <fullName evidence="29">Endoplasmic reticulum-to-nucleus signaling 1</fullName>
    </alternativeName>
    <alternativeName>
        <fullName evidence="30">Inositol-requiring protein 1</fullName>
    </alternativeName>
    <alternativeName>
        <fullName evidence="31">Ire1-alpha</fullName>
    </alternativeName>
</protein>
<keyword evidence="9" id="KW-0479">Metal-binding</keyword>
<dbReference type="KEGG" id="emc:129338684"/>
<evidence type="ECO:0000256" key="22">
    <source>
        <dbReference type="ARBA" id="ARBA00023163"/>
    </source>
</evidence>
<dbReference type="Pfam" id="PF00069">
    <property type="entry name" value="Pkinase"/>
    <property type="match status" value="1"/>
</dbReference>
<keyword evidence="12" id="KW-0013">ADP-ribosylation</keyword>
<dbReference type="CDD" id="cd10422">
    <property type="entry name" value="RNase_Ire1"/>
    <property type="match status" value="1"/>
</dbReference>
<evidence type="ECO:0000313" key="36">
    <source>
        <dbReference type="RefSeq" id="XP_054849075.1"/>
    </source>
</evidence>
<evidence type="ECO:0000256" key="2">
    <source>
        <dbReference type="ARBA" id="ARBA00004115"/>
    </source>
</evidence>
<dbReference type="GO" id="GO:0042803">
    <property type="term" value="F:protein homodimerization activity"/>
    <property type="evidence" value="ECO:0007669"/>
    <property type="project" value="UniProtKB-ARBA"/>
</dbReference>
<dbReference type="CDD" id="cd13982">
    <property type="entry name" value="STKc_IRE1"/>
    <property type="match status" value="1"/>
</dbReference>
<evidence type="ECO:0000256" key="24">
    <source>
        <dbReference type="ARBA" id="ARBA00023230"/>
    </source>
</evidence>
<dbReference type="PROSITE" id="PS00108">
    <property type="entry name" value="PROTEIN_KINASE_ST"/>
    <property type="match status" value="1"/>
</dbReference>
<dbReference type="GO" id="GO:0051082">
    <property type="term" value="F:unfolded protein binding"/>
    <property type="evidence" value="ECO:0007669"/>
    <property type="project" value="TreeGrafter"/>
</dbReference>
<evidence type="ECO:0000256" key="17">
    <source>
        <dbReference type="ARBA" id="ARBA00022842"/>
    </source>
</evidence>
<keyword evidence="14" id="KW-0378">Hydrolase</keyword>
<keyword evidence="8" id="KW-0053">Apoptosis</keyword>
<name>A0AA97K3E4_EUBMA</name>
<feature type="region of interest" description="Disordered" evidence="32">
    <location>
        <begin position="398"/>
        <end position="440"/>
    </location>
</feature>
<evidence type="ECO:0000256" key="23">
    <source>
        <dbReference type="ARBA" id="ARBA00023180"/>
    </source>
</evidence>
<keyword evidence="35" id="KW-1185">Reference proteome</keyword>
<dbReference type="InterPro" id="IPR011009">
    <property type="entry name" value="Kinase-like_dom_sf"/>
</dbReference>
<dbReference type="InterPro" id="IPR008271">
    <property type="entry name" value="Ser/Thr_kinase_AS"/>
</dbReference>
<dbReference type="PROSITE" id="PS51392">
    <property type="entry name" value="KEN"/>
    <property type="match status" value="1"/>
</dbReference>
<keyword evidence="21" id="KW-1015">Disulfide bond</keyword>
<evidence type="ECO:0000256" key="20">
    <source>
        <dbReference type="ARBA" id="ARBA00023136"/>
    </source>
</evidence>
<dbReference type="InterPro" id="IPR011047">
    <property type="entry name" value="Quinoprotein_ADH-like_sf"/>
</dbReference>
<dbReference type="Pfam" id="PF06479">
    <property type="entry name" value="Ribonuc_2-5A"/>
    <property type="match status" value="1"/>
</dbReference>
<feature type="domain" description="KEN" evidence="34">
    <location>
        <begin position="827"/>
        <end position="955"/>
    </location>
</feature>
<proteinExistence type="predicted"/>
<dbReference type="AlphaFoldDB" id="A0AA97K3E4"/>
<dbReference type="Gene3D" id="1.20.1440.180">
    <property type="entry name" value="KEN domain"/>
    <property type="match status" value="1"/>
</dbReference>
<keyword evidence="6" id="KW-0808">Transferase</keyword>
<evidence type="ECO:0000256" key="10">
    <source>
        <dbReference type="ARBA" id="ARBA00022729"/>
    </source>
</evidence>
<evidence type="ECO:0000313" key="35">
    <source>
        <dbReference type="Proteomes" id="UP001190640"/>
    </source>
</evidence>
<dbReference type="GO" id="GO:0016787">
    <property type="term" value="F:hydrolase activity"/>
    <property type="evidence" value="ECO:0007669"/>
    <property type="project" value="UniProtKB-KW"/>
</dbReference>
<dbReference type="PANTHER" id="PTHR13954">
    <property type="entry name" value="IRE1-RELATED"/>
    <property type="match status" value="1"/>
</dbReference>
<evidence type="ECO:0000256" key="31">
    <source>
        <dbReference type="ARBA" id="ARBA00083182"/>
    </source>
</evidence>
<dbReference type="Gene3D" id="3.30.200.20">
    <property type="entry name" value="Phosphorylase Kinase, domain 1"/>
    <property type="match status" value="1"/>
</dbReference>
<dbReference type="InterPro" id="IPR000719">
    <property type="entry name" value="Prot_kinase_dom"/>
</dbReference>
<evidence type="ECO:0000256" key="16">
    <source>
        <dbReference type="ARBA" id="ARBA00022840"/>
    </source>
</evidence>
<dbReference type="FunFam" id="3.30.200.20:FF:000077">
    <property type="entry name" value="Putative Serine/threonine-protein kinase/endoribonuclease IRE1"/>
    <property type="match status" value="1"/>
</dbReference>
<dbReference type="GO" id="GO:0004521">
    <property type="term" value="F:RNA endonuclease activity"/>
    <property type="evidence" value="ECO:0007669"/>
    <property type="project" value="InterPro"/>
</dbReference>
<evidence type="ECO:0000256" key="27">
    <source>
        <dbReference type="ARBA" id="ARBA00048679"/>
    </source>
</evidence>
<evidence type="ECO:0000256" key="9">
    <source>
        <dbReference type="ARBA" id="ARBA00022723"/>
    </source>
</evidence>
<dbReference type="RefSeq" id="XP_054849075.1">
    <property type="nucleotide sequence ID" value="XM_054993100.1"/>
</dbReference>
<evidence type="ECO:0000256" key="13">
    <source>
        <dbReference type="ARBA" id="ARBA00022777"/>
    </source>
</evidence>
<gene>
    <name evidence="36" type="primary">ERN2</name>
</gene>
<comment type="catalytic activity">
    <reaction evidence="26">
        <text>L-threonyl-[protein] + ATP = O-phospho-L-threonyl-[protein] + ADP + H(+)</text>
        <dbReference type="Rhea" id="RHEA:46608"/>
        <dbReference type="Rhea" id="RHEA-COMP:11060"/>
        <dbReference type="Rhea" id="RHEA-COMP:11605"/>
        <dbReference type="ChEBI" id="CHEBI:15378"/>
        <dbReference type="ChEBI" id="CHEBI:30013"/>
        <dbReference type="ChEBI" id="CHEBI:30616"/>
        <dbReference type="ChEBI" id="CHEBI:61977"/>
        <dbReference type="ChEBI" id="CHEBI:456216"/>
        <dbReference type="EC" id="2.7.11.1"/>
    </reaction>
</comment>
<dbReference type="GO" id="GO:0070059">
    <property type="term" value="P:intrinsic apoptotic signaling pathway in response to endoplasmic reticulum stress"/>
    <property type="evidence" value="ECO:0007669"/>
    <property type="project" value="TreeGrafter"/>
</dbReference>
<evidence type="ECO:0000256" key="5">
    <source>
        <dbReference type="ARBA" id="ARBA00022553"/>
    </source>
</evidence>
<evidence type="ECO:0000256" key="19">
    <source>
        <dbReference type="ARBA" id="ARBA00023015"/>
    </source>
</evidence>
<keyword evidence="10" id="KW-0732">Signal</keyword>
<evidence type="ECO:0000256" key="14">
    <source>
        <dbReference type="ARBA" id="ARBA00022801"/>
    </source>
</evidence>
<evidence type="ECO:0000256" key="25">
    <source>
        <dbReference type="ARBA" id="ARBA00023268"/>
    </source>
</evidence>
<dbReference type="InterPro" id="IPR010513">
    <property type="entry name" value="KEN_dom"/>
</dbReference>
<evidence type="ECO:0000256" key="26">
    <source>
        <dbReference type="ARBA" id="ARBA00047899"/>
    </source>
</evidence>
<keyword evidence="18" id="KW-1133">Transmembrane helix</keyword>
<dbReference type="CDD" id="cd09769">
    <property type="entry name" value="Luminal_IRE1"/>
    <property type="match status" value="1"/>
</dbReference>
<feature type="domain" description="Protein kinase" evidence="33">
    <location>
        <begin position="563"/>
        <end position="824"/>
    </location>
</feature>
<dbReference type="EC" id="2.7.11.1" evidence="3"/>
<organism evidence="35 36">
    <name type="scientific">Eublepharis macularius</name>
    <name type="common">Leopard gecko</name>
    <name type="synonym">Cyrtodactylus macularius</name>
    <dbReference type="NCBI Taxonomy" id="481883"/>
    <lineage>
        <taxon>Eukaryota</taxon>
        <taxon>Metazoa</taxon>
        <taxon>Chordata</taxon>
        <taxon>Craniata</taxon>
        <taxon>Vertebrata</taxon>
        <taxon>Euteleostomi</taxon>
        <taxon>Lepidosauria</taxon>
        <taxon>Squamata</taxon>
        <taxon>Bifurcata</taxon>
        <taxon>Gekkota</taxon>
        <taxon>Eublepharidae</taxon>
        <taxon>Eublepharinae</taxon>
        <taxon>Eublepharis</taxon>
    </lineage>
</organism>
<dbReference type="GO" id="GO:0033120">
    <property type="term" value="P:positive regulation of RNA splicing"/>
    <property type="evidence" value="ECO:0007669"/>
    <property type="project" value="UniProtKB-ARBA"/>
</dbReference>
<keyword evidence="23" id="KW-0325">Glycoprotein</keyword>
<dbReference type="GO" id="GO:0004674">
    <property type="term" value="F:protein serine/threonine kinase activity"/>
    <property type="evidence" value="ECO:0007669"/>
    <property type="project" value="UniProtKB-KW"/>
</dbReference>
<keyword evidence="15" id="KW-0256">Endoplasmic reticulum</keyword>
<evidence type="ECO:0000256" key="8">
    <source>
        <dbReference type="ARBA" id="ARBA00022703"/>
    </source>
</evidence>
<dbReference type="SMART" id="SM00564">
    <property type="entry name" value="PQQ"/>
    <property type="match status" value="5"/>
</dbReference>
<evidence type="ECO:0000256" key="28">
    <source>
        <dbReference type="ARBA" id="ARBA00073767"/>
    </source>
</evidence>
<evidence type="ECO:0000256" key="4">
    <source>
        <dbReference type="ARBA" id="ARBA00022527"/>
    </source>
</evidence>
<evidence type="ECO:0000256" key="29">
    <source>
        <dbReference type="ARBA" id="ARBA00076266"/>
    </source>
</evidence>
<dbReference type="GO" id="GO:1990604">
    <property type="term" value="C:IRE1-TRAF2-ASK1 complex"/>
    <property type="evidence" value="ECO:0007669"/>
    <property type="project" value="TreeGrafter"/>
</dbReference>
<evidence type="ECO:0000256" key="7">
    <source>
        <dbReference type="ARBA" id="ARBA00022692"/>
    </source>
</evidence>
<evidence type="ECO:0000256" key="21">
    <source>
        <dbReference type="ARBA" id="ARBA00023157"/>
    </source>
</evidence>
<keyword evidence="16" id="KW-0067">ATP-binding</keyword>
<comment type="subcellular location">
    <subcellularLocation>
        <location evidence="2">Endoplasmic reticulum membrane</location>
        <topology evidence="2">Single-pass type I membrane protein</topology>
    </subcellularLocation>
</comment>
<evidence type="ECO:0000256" key="18">
    <source>
        <dbReference type="ARBA" id="ARBA00022989"/>
    </source>
</evidence>
<dbReference type="SMART" id="SM00220">
    <property type="entry name" value="S_TKc"/>
    <property type="match status" value="1"/>
</dbReference>
<dbReference type="InterPro" id="IPR045133">
    <property type="entry name" value="IRE1/2-like"/>
</dbReference>
<evidence type="ECO:0000256" key="3">
    <source>
        <dbReference type="ARBA" id="ARBA00012513"/>
    </source>
</evidence>
<evidence type="ECO:0000256" key="32">
    <source>
        <dbReference type="SAM" id="MobiDB-lite"/>
    </source>
</evidence>
<keyword evidence="13 36" id="KW-0418">Kinase</keyword>
<feature type="region of interest" description="Disordered" evidence="32">
    <location>
        <begin position="1"/>
        <end position="22"/>
    </location>
</feature>
<accession>A0AA97K3E4</accession>
<keyword evidence="22" id="KW-0804">Transcription</keyword>
<dbReference type="CTD" id="10595"/>
<feature type="region of interest" description="Disordered" evidence="32">
    <location>
        <begin position="485"/>
        <end position="547"/>
    </location>
</feature>
<dbReference type="PANTHER" id="PTHR13954:SF15">
    <property type="entry name" value="SERINE_THREONINE-PROTEIN KINASE_ENDORIBONUCLEASE IRE2"/>
    <property type="match status" value="1"/>
</dbReference>
<dbReference type="InterPro" id="IPR038357">
    <property type="entry name" value="KEN_sf"/>
</dbReference>
<dbReference type="SUPFAM" id="SSF56112">
    <property type="entry name" value="Protein kinase-like (PK-like)"/>
    <property type="match status" value="1"/>
</dbReference>
<feature type="compositionally biased region" description="Polar residues" evidence="32">
    <location>
        <begin position="497"/>
        <end position="513"/>
    </location>
</feature>
<keyword evidence="20" id="KW-0472">Membrane</keyword>
<keyword evidence="11" id="KW-0547">Nucleotide-binding</keyword>
<dbReference type="GO" id="GO:0006397">
    <property type="term" value="P:mRNA processing"/>
    <property type="evidence" value="ECO:0007669"/>
    <property type="project" value="InterPro"/>
</dbReference>
<dbReference type="GO" id="GO:0046872">
    <property type="term" value="F:metal ion binding"/>
    <property type="evidence" value="ECO:0007669"/>
    <property type="project" value="UniProtKB-KW"/>
</dbReference>
<dbReference type="FunFam" id="1.20.1440.180:FF:000001">
    <property type="entry name" value="Serine/threonine-protein kinase/endoribonuclease IRE1"/>
    <property type="match status" value="1"/>
</dbReference>
<comment type="cofactor">
    <cofactor evidence="1">
        <name>Mg(2+)</name>
        <dbReference type="ChEBI" id="CHEBI:18420"/>
    </cofactor>
</comment>
<keyword evidence="4" id="KW-0723">Serine/threonine-protein kinase</keyword>
<dbReference type="PROSITE" id="PS50011">
    <property type="entry name" value="PROTEIN_KINASE_DOM"/>
    <property type="match status" value="1"/>
</dbReference>
<dbReference type="GO" id="GO:0010629">
    <property type="term" value="P:negative regulation of gene expression"/>
    <property type="evidence" value="ECO:0007669"/>
    <property type="project" value="UniProtKB-ARBA"/>
</dbReference>
<keyword evidence="25" id="KW-0511">Multifunctional enzyme</keyword>
<evidence type="ECO:0000259" key="34">
    <source>
        <dbReference type="PROSITE" id="PS51392"/>
    </source>
</evidence>
<feature type="compositionally biased region" description="Polar residues" evidence="32">
    <location>
        <begin position="520"/>
        <end position="529"/>
    </location>
</feature>
<keyword evidence="7" id="KW-0812">Transmembrane</keyword>
<evidence type="ECO:0000256" key="1">
    <source>
        <dbReference type="ARBA" id="ARBA00001946"/>
    </source>
</evidence>
<dbReference type="GO" id="GO:0036498">
    <property type="term" value="P:IRE1-mediated unfolded protein response"/>
    <property type="evidence" value="ECO:0007669"/>
    <property type="project" value="UniProtKB-ARBA"/>
</dbReference>
<dbReference type="GO" id="GO:0005524">
    <property type="term" value="F:ATP binding"/>
    <property type="evidence" value="ECO:0007669"/>
    <property type="project" value="UniProtKB-KW"/>
</dbReference>
<dbReference type="GO" id="GO:1905898">
    <property type="term" value="P:positive regulation of response to endoplasmic reticulum stress"/>
    <property type="evidence" value="ECO:0007669"/>
    <property type="project" value="UniProtKB-ARBA"/>
</dbReference>
<evidence type="ECO:0000256" key="15">
    <source>
        <dbReference type="ARBA" id="ARBA00022824"/>
    </source>
</evidence>
<comment type="catalytic activity">
    <reaction evidence="27">
        <text>L-seryl-[protein] + ATP = O-phospho-L-seryl-[protein] + ADP + H(+)</text>
        <dbReference type="Rhea" id="RHEA:17989"/>
        <dbReference type="Rhea" id="RHEA-COMP:9863"/>
        <dbReference type="Rhea" id="RHEA-COMP:11604"/>
        <dbReference type="ChEBI" id="CHEBI:15378"/>
        <dbReference type="ChEBI" id="CHEBI:29999"/>
        <dbReference type="ChEBI" id="CHEBI:30616"/>
        <dbReference type="ChEBI" id="CHEBI:83421"/>
        <dbReference type="ChEBI" id="CHEBI:456216"/>
        <dbReference type="EC" id="2.7.11.1"/>
    </reaction>
</comment>
<keyword evidence="24" id="KW-0834">Unfolded protein response</keyword>
<dbReference type="Gene3D" id="1.10.510.10">
    <property type="entry name" value="Transferase(Phosphotransferase) domain 1"/>
    <property type="match status" value="1"/>
</dbReference>
<sequence length="957" mass="105466">MEGRRPGQANRGLLRQAPTGRPRPDAARRLLLLLLAAAQCLYGSAGTAPEGLLFISTLDGSLHAVSKRSGDIQWTLKEAPALQVPVDMAKPAFLPDPSDGSLYVLGGRNKEGLMKLPFSIPELVQSSPCRSSNGILYTGKKEDTWSVVDPASGQRQTTLSTEAWDELCSSVPLLYIGRTQYVITMYDTKTRELRWNGTYLDYSAPLYQPNDKYGMAHFASSGDGLLVTVGKDRGGLLWMQDYGSPVVGVYTWHQDSLRRVPHLNIGMESLRYLVLHSRDIPLLNWNYQSTKEFAAQAQLLPTVYVGKDATCLYALTSLVHAGVALVPQGVTLAQVNGPTTEEVTLQKSGECEIMPSTDVRYPQGSVTLPPSQWLLIGHHELPPVVHTTMLRAFPETLQRTSENSFPPASPSEALFGESVADGGSAEGQVDDPAEAPRQPAEADLEFGPWEWVMPGVAAVFLGGGILFLTLWLIQWQNRDQQWQLEEPGQHPSLGGAPSSSSRAEQLLAGSSASPDGVEQGSLQPDHSQCPSSSSPLPLARGESIQGAASGAGPETLVVGKISFSPKDVVGHGAGGTCVFRGRFEGRQVAVKRLLPECVHLVDREVQLLCESDEHPNVVRYFCTEKDRQFHYIALELCAATLQEYVKSPFLGGQILDTVSMLQQTMSGLAHLHSLGIVHRDLKPCNILISAPDSRGRIRAIISDFGLCKKLQAGRCSFSLRSGILGTEGWIAPEMLREAPKENPTCAVDIFSAGCVFYYAVSGGQHPFGDRLRCQANILAGAYQLDHLQQEMHDKVVGRELIEAMISSDPHRRPSAAQVLAHPFFWSQEKQLQFFQDVSDRLEKEPVGGPILRALEAKGQAVVKGNWRDHISIPLQTDLRKFRTYKGSSVRDLLRAMRNKKHHYRELPDDVQEALGIVPHEFVQYFTSRFPCLLLHTHQAMRLCARERQLQPYYYHKP</sequence>
<dbReference type="Proteomes" id="UP001190640">
    <property type="component" value="Chromosome 12"/>
</dbReference>
<dbReference type="FunFam" id="1.10.510.10:FF:000215">
    <property type="entry name" value="serine/threonine-protein kinase/endoribonuclease IRE1 isoform X1"/>
    <property type="match status" value="1"/>
</dbReference>
<keyword evidence="19" id="KW-0805">Transcription regulation</keyword>
<dbReference type="Gene3D" id="2.130.10.10">
    <property type="entry name" value="YVTN repeat-like/Quinoprotein amine dehydrogenase"/>
    <property type="match status" value="1"/>
</dbReference>
<keyword evidence="5" id="KW-0597">Phosphoprotein</keyword>